<reference evidence="8" key="1">
    <citation type="submission" date="2025-08" db="UniProtKB">
        <authorList>
            <consortium name="RefSeq"/>
        </authorList>
    </citation>
    <scope>IDENTIFICATION</scope>
    <source>
        <tissue evidence="8">Gonad</tissue>
    </source>
</reference>
<dbReference type="InterPro" id="IPR011390">
    <property type="entry name" value="IGFBP_rP_mac25"/>
</dbReference>
<keyword evidence="2" id="KW-0964">Secreted</keyword>
<accession>A0A6P4Z566</accession>
<feature type="signal peptide" evidence="5">
    <location>
        <begin position="1"/>
        <end position="27"/>
    </location>
</feature>
<keyword evidence="3 5" id="KW-0732">Signal</keyword>
<proteinExistence type="predicted"/>
<keyword evidence="7" id="KW-1185">Reference proteome</keyword>
<dbReference type="InterPro" id="IPR000867">
    <property type="entry name" value="IGFBP-like"/>
</dbReference>
<dbReference type="InterPro" id="IPR009030">
    <property type="entry name" value="Growth_fac_rcpt_cys_sf"/>
</dbReference>
<dbReference type="PANTHER" id="PTHR14186:SF20">
    <property type="entry name" value="CYSTEINE-RICH MOTOR NEURON 1 PROTEIN-LIKE"/>
    <property type="match status" value="1"/>
</dbReference>
<feature type="chain" id="PRO_5028081078" evidence="5">
    <location>
        <begin position="28"/>
        <end position="110"/>
    </location>
</feature>
<dbReference type="SUPFAM" id="SSF57184">
    <property type="entry name" value="Growth factor receptor domain"/>
    <property type="match status" value="1"/>
</dbReference>
<dbReference type="SMART" id="SM00121">
    <property type="entry name" value="IB"/>
    <property type="match status" value="1"/>
</dbReference>
<evidence type="ECO:0000256" key="5">
    <source>
        <dbReference type="SAM" id="SignalP"/>
    </source>
</evidence>
<evidence type="ECO:0000256" key="1">
    <source>
        <dbReference type="ARBA" id="ARBA00004613"/>
    </source>
</evidence>
<evidence type="ECO:0000259" key="6">
    <source>
        <dbReference type="PROSITE" id="PS51323"/>
    </source>
</evidence>
<dbReference type="PANTHER" id="PTHR14186">
    <property type="entry name" value="INSULIN-LIKE GROWTH FACTOR BINDING PROTEIN-RELATED"/>
    <property type="match status" value="1"/>
</dbReference>
<dbReference type="GO" id="GO:0001558">
    <property type="term" value="P:regulation of cell growth"/>
    <property type="evidence" value="ECO:0007669"/>
    <property type="project" value="InterPro"/>
</dbReference>
<protein>
    <submittedName>
        <fullName evidence="8">Venom protein 302-like</fullName>
    </submittedName>
</protein>
<keyword evidence="4" id="KW-1015">Disulfide bond</keyword>
<dbReference type="GO" id="GO:0009966">
    <property type="term" value="P:regulation of signal transduction"/>
    <property type="evidence" value="ECO:0007669"/>
    <property type="project" value="TreeGrafter"/>
</dbReference>
<evidence type="ECO:0000313" key="8">
    <source>
        <dbReference type="RefSeq" id="XP_019636635.1"/>
    </source>
</evidence>
<dbReference type="GO" id="GO:0005520">
    <property type="term" value="F:insulin-like growth factor binding"/>
    <property type="evidence" value="ECO:0007669"/>
    <property type="project" value="InterPro"/>
</dbReference>
<dbReference type="PROSITE" id="PS51323">
    <property type="entry name" value="IGFBP_N_2"/>
    <property type="match status" value="1"/>
</dbReference>
<evidence type="ECO:0000256" key="4">
    <source>
        <dbReference type="ARBA" id="ARBA00023157"/>
    </source>
</evidence>
<dbReference type="GO" id="GO:0005576">
    <property type="term" value="C:extracellular region"/>
    <property type="evidence" value="ECO:0007669"/>
    <property type="project" value="UniProtKB-SubCell"/>
</dbReference>
<evidence type="ECO:0000256" key="2">
    <source>
        <dbReference type="ARBA" id="ARBA00022525"/>
    </source>
</evidence>
<dbReference type="GeneID" id="109479184"/>
<dbReference type="Pfam" id="PF00219">
    <property type="entry name" value="IGFBP"/>
    <property type="match status" value="1"/>
</dbReference>
<dbReference type="RefSeq" id="XP_019636635.1">
    <property type="nucleotide sequence ID" value="XM_019781076.1"/>
</dbReference>
<dbReference type="Proteomes" id="UP000515135">
    <property type="component" value="Unplaced"/>
</dbReference>
<feature type="domain" description="IGFBP N-terminal" evidence="6">
    <location>
        <begin position="26"/>
        <end position="109"/>
    </location>
</feature>
<evidence type="ECO:0000256" key="3">
    <source>
        <dbReference type="ARBA" id="ARBA00022729"/>
    </source>
</evidence>
<dbReference type="OrthoDB" id="5976811at2759"/>
<sequence>MYNVCNRTFTMWMKIFLLALLIGSALSLTCLPCGMLTCVEPQGCLQGTVSDVCGCCRRCAKVEGETCGGLWNMDGRCAVGLFCGGWEIHDGEEQVVPIMFGMTGVCFPVA</sequence>
<comment type="subcellular location">
    <subcellularLocation>
        <location evidence="1">Secreted</location>
    </subcellularLocation>
</comment>
<evidence type="ECO:0000313" key="7">
    <source>
        <dbReference type="Proteomes" id="UP000515135"/>
    </source>
</evidence>
<dbReference type="KEGG" id="bbel:109479184"/>
<dbReference type="AlphaFoldDB" id="A0A6P4Z566"/>
<name>A0A6P4Z566_BRABE</name>
<gene>
    <name evidence="8" type="primary">LOC109479184</name>
</gene>
<dbReference type="Gene3D" id="4.10.40.20">
    <property type="match status" value="1"/>
</dbReference>
<organism evidence="7 8">
    <name type="scientific">Branchiostoma belcheri</name>
    <name type="common">Amphioxus</name>
    <dbReference type="NCBI Taxonomy" id="7741"/>
    <lineage>
        <taxon>Eukaryota</taxon>
        <taxon>Metazoa</taxon>
        <taxon>Chordata</taxon>
        <taxon>Cephalochordata</taxon>
        <taxon>Leptocardii</taxon>
        <taxon>Amphioxiformes</taxon>
        <taxon>Branchiostomatidae</taxon>
        <taxon>Branchiostoma</taxon>
    </lineage>
</organism>